<evidence type="ECO:0000313" key="5">
    <source>
        <dbReference type="Proteomes" id="UP000679848"/>
    </source>
</evidence>
<dbReference type="KEGG" id="pfaa:MM59RIKEN_15540"/>
<keyword evidence="5" id="KW-1185">Reference proteome</keyword>
<protein>
    <recommendedName>
        <fullName evidence="3">Peptidase M56 domain-containing protein</fullName>
    </recommendedName>
</protein>
<dbReference type="PANTHER" id="PTHR34978">
    <property type="entry name" value="POSSIBLE SENSOR-TRANSDUCER PROTEIN BLAR"/>
    <property type="match status" value="1"/>
</dbReference>
<dbReference type="InterPro" id="IPR052173">
    <property type="entry name" value="Beta-lactam_resp_regulator"/>
</dbReference>
<evidence type="ECO:0000256" key="1">
    <source>
        <dbReference type="SAM" id="MobiDB-lite"/>
    </source>
</evidence>
<feature type="transmembrane region" description="Helical" evidence="2">
    <location>
        <begin position="290"/>
        <end position="311"/>
    </location>
</feature>
<feature type="domain" description="Peptidase M56" evidence="3">
    <location>
        <begin position="8"/>
        <end position="284"/>
    </location>
</feature>
<proteinExistence type="predicted"/>
<dbReference type="InterPro" id="IPR008756">
    <property type="entry name" value="Peptidase_M56"/>
</dbReference>
<dbReference type="Proteomes" id="UP000679848">
    <property type="component" value="Chromosome"/>
</dbReference>
<dbReference type="Pfam" id="PF05569">
    <property type="entry name" value="Peptidase_M56"/>
    <property type="match status" value="1"/>
</dbReference>
<name>A0A810QCE1_9FIRM</name>
<reference evidence="4" key="1">
    <citation type="submission" date="2020-09" db="EMBL/GenBank/DDBJ databases">
        <title>New species isolated from human feces.</title>
        <authorList>
            <person name="Kitahara M."/>
            <person name="Shigeno Y."/>
            <person name="Shime M."/>
            <person name="Matsumoto Y."/>
            <person name="Nakamura S."/>
            <person name="Motooka D."/>
            <person name="Fukuoka S."/>
            <person name="Nishikawa H."/>
            <person name="Benno Y."/>
        </authorList>
    </citation>
    <scope>NUCLEOTIDE SEQUENCE</scope>
    <source>
        <strain evidence="4">MM59</strain>
    </source>
</reference>
<keyword evidence="2" id="KW-0812">Transmembrane</keyword>
<keyword evidence="2" id="KW-1133">Transmembrane helix</keyword>
<feature type="region of interest" description="Disordered" evidence="1">
    <location>
        <begin position="571"/>
        <end position="614"/>
    </location>
</feature>
<feature type="transmembrane region" description="Helical" evidence="2">
    <location>
        <begin position="101"/>
        <end position="119"/>
    </location>
</feature>
<sequence length="654" mass="70626">MTDLWGFLLQTLTVSGAAALLLAVKAVFRDKLSPRWQAAAWGVLGLVLLVPAGWGGRYVLINWPWLVETAKTLLTGTYTLTAVSAPIPLPPAAAPRTWADWLYLLYLAGVLALLGRYLVSYIRLRAALRRGQPAGEARTAQIAAAAERYGLTACPAVEVPGLSSAFICGLVHPVLALPAGETDEKVLLHELLHLQYRDVLWGLVLCLARCVHWCNPLLWYCANQAGNDLEALCDQRVLERLEGEERREYGRILLSMADEVYARAPGTSSMANGGRNIRRRIEAIARFKKYPAGMALASVCVTVVLALPLLLGQRAQAVYTGGLGSSEQAVDVAMASARTTYCTTYAGALDAYAKAVLAQNGVYRAMCAPLSQQQPLAQSLQLTAKRSGWPNKEWNSGLPAWPNEQRGYVYYNLVETEADVWEALLVVELNYPPEGRPAEENTWYLAVQSVQAEREGRRWVVTPLEAFRAVETQSGGWDWGCEDLPAWRYQGTGAGFQVAVLLQTSCSVDSTVTVETDGSWFLGPQTSLDLAPRPGANFDILRESYLLHAACLGGADEESALSRIGVSYAPMGEGEERPTLQNPEHPDGGGSSTDGSAWSSRTLEEGWGPTVRLGGGGSGGGFPFSLPGAYAADLYLNDVLAAELTLLPVEGGPQ</sequence>
<accession>A0A810QCE1</accession>
<dbReference type="CDD" id="cd07341">
    <property type="entry name" value="M56_BlaR1_MecR1_like"/>
    <property type="match status" value="1"/>
</dbReference>
<organism evidence="4 5">
    <name type="scientific">Pusillibacter faecalis</name>
    <dbReference type="NCBI Taxonomy" id="2714358"/>
    <lineage>
        <taxon>Bacteria</taxon>
        <taxon>Bacillati</taxon>
        <taxon>Bacillota</taxon>
        <taxon>Clostridia</taxon>
        <taxon>Eubacteriales</taxon>
        <taxon>Oscillospiraceae</taxon>
        <taxon>Pusillibacter</taxon>
    </lineage>
</organism>
<evidence type="ECO:0000259" key="3">
    <source>
        <dbReference type="Pfam" id="PF05569"/>
    </source>
</evidence>
<dbReference type="PANTHER" id="PTHR34978:SF3">
    <property type="entry name" value="SLR0241 PROTEIN"/>
    <property type="match status" value="1"/>
</dbReference>
<dbReference type="EMBL" id="AP023420">
    <property type="protein sequence ID" value="BCK84235.1"/>
    <property type="molecule type" value="Genomic_DNA"/>
</dbReference>
<keyword evidence="2" id="KW-0472">Membrane</keyword>
<feature type="transmembrane region" description="Helical" evidence="2">
    <location>
        <begin position="39"/>
        <end position="60"/>
    </location>
</feature>
<evidence type="ECO:0000313" key="4">
    <source>
        <dbReference type="EMBL" id="BCK84235.1"/>
    </source>
</evidence>
<dbReference type="RefSeq" id="WP_187030213.1">
    <property type="nucleotide sequence ID" value="NZ_AP023420.1"/>
</dbReference>
<evidence type="ECO:0000256" key="2">
    <source>
        <dbReference type="SAM" id="Phobius"/>
    </source>
</evidence>
<dbReference type="AlphaFoldDB" id="A0A810QCE1"/>
<gene>
    <name evidence="4" type="ORF">MM59RIKEN_15540</name>
</gene>